<reference evidence="3 4" key="1">
    <citation type="submission" date="2017-06" db="EMBL/GenBank/DDBJ databases">
        <title>Description of Rhodopirellula bahusiensis sp. nov.</title>
        <authorList>
            <person name="Kizina J."/>
            <person name="Harder J."/>
        </authorList>
    </citation>
    <scope>NUCLEOTIDE SEQUENCE [LARGE SCALE GENOMIC DNA]</scope>
    <source>
        <strain evidence="3 4">SWK21</strain>
    </source>
</reference>
<dbReference type="InterPro" id="IPR007759">
    <property type="entry name" value="Asxl_HARE-HTH"/>
</dbReference>
<organism evidence="3 4">
    <name type="scientific">Rhodopirellula bahusiensis</name>
    <dbReference type="NCBI Taxonomy" id="2014065"/>
    <lineage>
        <taxon>Bacteria</taxon>
        <taxon>Pseudomonadati</taxon>
        <taxon>Planctomycetota</taxon>
        <taxon>Planctomycetia</taxon>
        <taxon>Pirellulales</taxon>
        <taxon>Pirellulaceae</taxon>
        <taxon>Rhodopirellula</taxon>
    </lineage>
</organism>
<gene>
    <name evidence="3" type="ORF">CEE69_13085</name>
</gene>
<dbReference type="GO" id="GO:0006355">
    <property type="term" value="P:regulation of DNA-templated transcription"/>
    <property type="evidence" value="ECO:0007669"/>
    <property type="project" value="InterPro"/>
</dbReference>
<dbReference type="Proteomes" id="UP000225740">
    <property type="component" value="Unassembled WGS sequence"/>
</dbReference>
<dbReference type="EMBL" id="NIZW01000009">
    <property type="protein sequence ID" value="PHQ34802.1"/>
    <property type="molecule type" value="Genomic_DNA"/>
</dbReference>
<evidence type="ECO:0000313" key="3">
    <source>
        <dbReference type="EMBL" id="PHQ34802.1"/>
    </source>
</evidence>
<comment type="caution">
    <text evidence="3">The sequence shown here is derived from an EMBL/GenBank/DDBJ whole genome shotgun (WGS) entry which is preliminary data.</text>
</comment>
<accession>A0A2G1W6Z3</accession>
<sequence length="77" mass="8800">MPIIDSILAACREVLEMEGDPQSPYWLASQMMEMKMWRASEHDVRAALENDIELRGGQSLFVKIGDDEWALRSWTGS</sequence>
<dbReference type="Pfam" id="PF05066">
    <property type="entry name" value="HARE-HTH"/>
    <property type="match status" value="1"/>
</dbReference>
<keyword evidence="1" id="KW-0804">Transcription</keyword>
<evidence type="ECO:0000313" key="4">
    <source>
        <dbReference type="Proteomes" id="UP000225740"/>
    </source>
</evidence>
<evidence type="ECO:0000259" key="2">
    <source>
        <dbReference type="PROSITE" id="PS51913"/>
    </source>
</evidence>
<dbReference type="RefSeq" id="WP_099261105.1">
    <property type="nucleotide sequence ID" value="NZ_NIZW01000009.1"/>
</dbReference>
<feature type="domain" description="HTH HARE-type" evidence="2">
    <location>
        <begin position="5"/>
        <end position="74"/>
    </location>
</feature>
<evidence type="ECO:0000256" key="1">
    <source>
        <dbReference type="ARBA" id="ARBA00023163"/>
    </source>
</evidence>
<name>A0A2G1W6Z3_9BACT</name>
<dbReference type="AlphaFoldDB" id="A0A2G1W6Z3"/>
<dbReference type="GeneID" id="90609045"/>
<keyword evidence="4" id="KW-1185">Reference proteome</keyword>
<proteinExistence type="predicted"/>
<dbReference type="PROSITE" id="PS51913">
    <property type="entry name" value="HTH_HARE"/>
    <property type="match status" value="1"/>
</dbReference>
<protein>
    <recommendedName>
        <fullName evidence="2">HTH HARE-type domain-containing protein</fullName>
    </recommendedName>
</protein>